<dbReference type="InterPro" id="IPR000157">
    <property type="entry name" value="TIR_dom"/>
</dbReference>
<feature type="region of interest" description="Disordered" evidence="1">
    <location>
        <begin position="292"/>
        <end position="313"/>
    </location>
</feature>
<dbReference type="EMBL" id="WEGJ01000039">
    <property type="protein sequence ID" value="MQY15784.1"/>
    <property type="molecule type" value="Genomic_DNA"/>
</dbReference>
<dbReference type="Gene3D" id="3.40.50.10140">
    <property type="entry name" value="Toll/interleukin-1 receptor homology (TIR) domain"/>
    <property type="match status" value="2"/>
</dbReference>
<evidence type="ECO:0000256" key="1">
    <source>
        <dbReference type="SAM" id="MobiDB-lite"/>
    </source>
</evidence>
<sequence length="483" mass="52901">MADAYVAYAAEDAEWVGVLTERLRAHGVSALKDRHRLLPGSVVVHEVEDAIRSASTGLVVFSPAAMAQAWLRQEYAALFQASAGRDLRLVPVLLGDAGPPPFAATRLPMDFRRLPAEGDAFEDRVALLARIVRGEQPPEELLRRVEDVQDDLGVVRGGAARPLTGPAEPSVVICHAREDLEYARGLGRQLADAGLPVWTAGRLTWGDDWVWAIRRQLASAVAVVVVMSPEAQAAQDVSRDILEGQRLGRPFFPVLLRGERHYLLASSWYFDARGGALPGPAELRQLRRLLEPSGGGLRADTPPPWPERRKSVPPPVDASLATLSALLAAGEVEQADVLTTALLLREAGRHEFGFIRPTDEDARRALPDAFLDAVDTAWAGLLPVSERGGLHGFRAQTRRARPEGRGHRAFAALAVAYGWTDAPHAASPRYETFVRAAACAPEDHPAFFPTLRSPQNEAQKDWHDQWSLTVRAIHQRLADRRHT</sequence>
<proteinExistence type="predicted"/>
<evidence type="ECO:0000259" key="2">
    <source>
        <dbReference type="Pfam" id="PF13676"/>
    </source>
</evidence>
<dbReference type="OrthoDB" id="4961576at2"/>
<comment type="caution">
    <text evidence="3">The sequence shown here is derived from an EMBL/GenBank/DDBJ whole genome shotgun (WGS) entry which is preliminary data.</text>
</comment>
<protein>
    <recommendedName>
        <fullName evidence="2">TIR domain-containing protein</fullName>
    </recommendedName>
</protein>
<dbReference type="Proteomes" id="UP000466345">
    <property type="component" value="Unassembled WGS sequence"/>
</dbReference>
<dbReference type="InterPro" id="IPR035897">
    <property type="entry name" value="Toll_tir_struct_dom_sf"/>
</dbReference>
<name>A0A7K0CST8_9ACTN</name>
<evidence type="ECO:0000313" key="4">
    <source>
        <dbReference type="Proteomes" id="UP000466345"/>
    </source>
</evidence>
<dbReference type="InterPro" id="IPR037215">
    <property type="entry name" value="GUN4-like_sf"/>
</dbReference>
<reference evidence="3 4" key="1">
    <citation type="submission" date="2019-10" db="EMBL/GenBank/DDBJ databases">
        <title>Streptomyces smaragdinus sp. nov. and Streptomyces fabii sp. nov., isolated from the gut of fungus growing-termite Macrotermes natalensis.</title>
        <authorList>
            <person name="Schwitalla J."/>
            <person name="Benndorf R."/>
            <person name="Martin K."/>
            <person name="De Beer W."/>
            <person name="Kaster A.-K."/>
            <person name="Vollmers J."/>
            <person name="Poulsen M."/>
            <person name="Beemelmanns C."/>
        </authorList>
    </citation>
    <scope>NUCLEOTIDE SEQUENCE [LARGE SCALE GENOMIC DNA]</scope>
    <source>
        <strain evidence="3 4">RB5</strain>
    </source>
</reference>
<organism evidence="3 4">
    <name type="scientific">Streptomyces smaragdinus</name>
    <dbReference type="NCBI Taxonomy" id="2585196"/>
    <lineage>
        <taxon>Bacteria</taxon>
        <taxon>Bacillati</taxon>
        <taxon>Actinomycetota</taxon>
        <taxon>Actinomycetes</taxon>
        <taxon>Kitasatosporales</taxon>
        <taxon>Streptomycetaceae</taxon>
        <taxon>Streptomyces</taxon>
    </lineage>
</organism>
<dbReference type="Pfam" id="PF13676">
    <property type="entry name" value="TIR_2"/>
    <property type="match status" value="2"/>
</dbReference>
<dbReference type="SUPFAM" id="SSF140869">
    <property type="entry name" value="GUN4-like"/>
    <property type="match status" value="1"/>
</dbReference>
<dbReference type="GO" id="GO:0007165">
    <property type="term" value="P:signal transduction"/>
    <property type="evidence" value="ECO:0007669"/>
    <property type="project" value="InterPro"/>
</dbReference>
<accession>A0A7K0CST8</accession>
<dbReference type="AlphaFoldDB" id="A0A7K0CST8"/>
<keyword evidence="4" id="KW-1185">Reference proteome</keyword>
<gene>
    <name evidence="3" type="ORF">SRB5_59750</name>
</gene>
<feature type="domain" description="TIR" evidence="2">
    <location>
        <begin position="6"/>
        <end position="121"/>
    </location>
</feature>
<dbReference type="SUPFAM" id="SSF52200">
    <property type="entry name" value="Toll/Interleukin receptor TIR domain"/>
    <property type="match status" value="2"/>
</dbReference>
<evidence type="ECO:0000313" key="3">
    <source>
        <dbReference type="EMBL" id="MQY15784.1"/>
    </source>
</evidence>
<feature type="domain" description="TIR" evidence="2">
    <location>
        <begin position="171"/>
        <end position="287"/>
    </location>
</feature>
<dbReference type="RefSeq" id="WP_153456589.1">
    <property type="nucleotide sequence ID" value="NZ_WEGJ01000039.1"/>
</dbReference>